<evidence type="ECO:0008006" key="4">
    <source>
        <dbReference type="Google" id="ProtNLM"/>
    </source>
</evidence>
<proteinExistence type="predicted"/>
<evidence type="ECO:0000256" key="1">
    <source>
        <dbReference type="SAM" id="MobiDB-lite"/>
    </source>
</evidence>
<dbReference type="SUPFAM" id="SSF54909">
    <property type="entry name" value="Dimeric alpha+beta barrel"/>
    <property type="match status" value="1"/>
</dbReference>
<dbReference type="Gene3D" id="3.30.70.100">
    <property type="match status" value="1"/>
</dbReference>
<dbReference type="RefSeq" id="WP_106255810.1">
    <property type="nucleotide sequence ID" value="NZ_CAWNSW010000050.1"/>
</dbReference>
<dbReference type="AlphaFoldDB" id="A0A2T1EDK4"/>
<organism evidence="2 3">
    <name type="scientific">Stenomitos frigidus ULC18</name>
    <dbReference type="NCBI Taxonomy" id="2107698"/>
    <lineage>
        <taxon>Bacteria</taxon>
        <taxon>Bacillati</taxon>
        <taxon>Cyanobacteriota</taxon>
        <taxon>Cyanophyceae</taxon>
        <taxon>Leptolyngbyales</taxon>
        <taxon>Leptolyngbyaceae</taxon>
        <taxon>Stenomitos</taxon>
    </lineage>
</organism>
<reference evidence="3" key="1">
    <citation type="submission" date="2018-02" db="EMBL/GenBank/DDBJ databases">
        <authorList>
            <person name="Moore K."/>
            <person name="Momper L."/>
        </authorList>
    </citation>
    <scope>NUCLEOTIDE SEQUENCE [LARGE SCALE GENOMIC DNA]</scope>
    <source>
        <strain evidence="3">ULC18</strain>
    </source>
</reference>
<reference evidence="2 3" key="2">
    <citation type="submission" date="2018-03" db="EMBL/GenBank/DDBJ databases">
        <title>The ancient ancestry and fast evolution of plastids.</title>
        <authorList>
            <person name="Moore K.R."/>
            <person name="Magnabosco C."/>
            <person name="Momper L."/>
            <person name="Gold D.A."/>
            <person name="Bosak T."/>
            <person name="Fournier G.P."/>
        </authorList>
    </citation>
    <scope>NUCLEOTIDE SEQUENCE [LARGE SCALE GENOMIC DNA]</scope>
    <source>
        <strain evidence="2 3">ULC18</strain>
    </source>
</reference>
<name>A0A2T1EDK4_9CYAN</name>
<feature type="compositionally biased region" description="Low complexity" evidence="1">
    <location>
        <begin position="123"/>
        <end position="136"/>
    </location>
</feature>
<keyword evidence="3" id="KW-1185">Reference proteome</keyword>
<evidence type="ECO:0000313" key="2">
    <source>
        <dbReference type="EMBL" id="PSB30781.1"/>
    </source>
</evidence>
<dbReference type="OrthoDB" id="1494517at2"/>
<evidence type="ECO:0000313" key="3">
    <source>
        <dbReference type="Proteomes" id="UP000239576"/>
    </source>
</evidence>
<dbReference type="InterPro" id="IPR011008">
    <property type="entry name" value="Dimeric_a/b-barrel"/>
</dbReference>
<feature type="region of interest" description="Disordered" evidence="1">
    <location>
        <begin position="122"/>
        <end position="144"/>
    </location>
</feature>
<dbReference type="Proteomes" id="UP000239576">
    <property type="component" value="Unassembled WGS sequence"/>
</dbReference>
<dbReference type="EMBL" id="PVWK01000048">
    <property type="protein sequence ID" value="PSB30781.1"/>
    <property type="molecule type" value="Genomic_DNA"/>
</dbReference>
<protein>
    <recommendedName>
        <fullName evidence="4">ABM domain-containing protein</fullName>
    </recommendedName>
</protein>
<comment type="caution">
    <text evidence="2">The sequence shown here is derived from an EMBL/GenBank/DDBJ whole genome shotgun (WGS) entry which is preliminary data.</text>
</comment>
<gene>
    <name evidence="2" type="ORF">C7B82_08180</name>
</gene>
<accession>A0A2T1EDK4</accession>
<sequence>MDNLQLENGFPVNPIRVGDGIVLINIFTLDPEKTELFVSTQVAEYKRLKGQFSGSYTANLHISLDRTRAANYANFASVDDYVAMRNSPEFADHLKRLQGLVVQAEPQLYQVIYTQNLDMPTSEEPLPMLPDPELAPKLVPPSLN</sequence>